<accession>A0AAV2ZW33</accession>
<name>A0AAV2ZW33_PYXAD</name>
<keyword evidence="2" id="KW-1185">Reference proteome</keyword>
<dbReference type="EMBL" id="DYDO01000009">
    <property type="protein sequence ID" value="DBA18463.1"/>
    <property type="molecule type" value="Genomic_DNA"/>
</dbReference>
<protein>
    <submittedName>
        <fullName evidence="1">Uncharacterized protein</fullName>
    </submittedName>
</protein>
<evidence type="ECO:0000313" key="1">
    <source>
        <dbReference type="EMBL" id="DBA18463.1"/>
    </source>
</evidence>
<comment type="caution">
    <text evidence="1">The sequence shown here is derived from an EMBL/GenBank/DDBJ whole genome shotgun (WGS) entry which is preliminary data.</text>
</comment>
<dbReference type="AlphaFoldDB" id="A0AAV2ZW33"/>
<reference evidence="1" key="1">
    <citation type="thesis" date="2020" institute="ProQuest LLC" country="789 East Eisenhower Parkway, Ann Arbor, MI, USA">
        <title>Comparative Genomics and Chromosome Evolution.</title>
        <authorList>
            <person name="Mudd A.B."/>
        </authorList>
    </citation>
    <scope>NUCLEOTIDE SEQUENCE</scope>
    <source>
        <strain evidence="1">1538</strain>
        <tissue evidence="1">Blood</tissue>
    </source>
</reference>
<sequence>MGMPDRSDGFTPSLYWRGLTYDVSVQQCQGELTMSGHDKPSLSMDTLHFLHIVWLLQISFLPTIGVTNMKSPSFKAELQSKLFRFVWSEKESESLHLDRHVLIVKVTP</sequence>
<dbReference type="Proteomes" id="UP001181693">
    <property type="component" value="Unassembled WGS sequence"/>
</dbReference>
<evidence type="ECO:0000313" key="2">
    <source>
        <dbReference type="Proteomes" id="UP001181693"/>
    </source>
</evidence>
<proteinExistence type="predicted"/>
<gene>
    <name evidence="1" type="ORF">GDO54_016705</name>
</gene>
<organism evidence="1 2">
    <name type="scientific">Pyxicephalus adspersus</name>
    <name type="common">African bullfrog</name>
    <dbReference type="NCBI Taxonomy" id="30357"/>
    <lineage>
        <taxon>Eukaryota</taxon>
        <taxon>Metazoa</taxon>
        <taxon>Chordata</taxon>
        <taxon>Craniata</taxon>
        <taxon>Vertebrata</taxon>
        <taxon>Euteleostomi</taxon>
        <taxon>Amphibia</taxon>
        <taxon>Batrachia</taxon>
        <taxon>Anura</taxon>
        <taxon>Neobatrachia</taxon>
        <taxon>Ranoidea</taxon>
        <taxon>Pyxicephalidae</taxon>
        <taxon>Pyxicephalinae</taxon>
        <taxon>Pyxicephalus</taxon>
    </lineage>
</organism>